<gene>
    <name evidence="10" type="primary">glnP</name>
    <name evidence="10" type="ORF">HSR6_1041</name>
</gene>
<evidence type="ECO:0000256" key="3">
    <source>
        <dbReference type="ARBA" id="ARBA00022475"/>
    </source>
</evidence>
<dbReference type="KEGG" id="hhsr:HSR6_1041"/>
<dbReference type="PANTHER" id="PTHR30614:SF0">
    <property type="entry name" value="L-CYSTINE TRANSPORT SYSTEM PERMEASE PROTEIN TCYL"/>
    <property type="match status" value="1"/>
</dbReference>
<evidence type="ECO:0000259" key="9">
    <source>
        <dbReference type="PROSITE" id="PS50928"/>
    </source>
</evidence>
<evidence type="ECO:0000256" key="5">
    <source>
        <dbReference type="ARBA" id="ARBA00022970"/>
    </source>
</evidence>
<dbReference type="InterPro" id="IPR035906">
    <property type="entry name" value="MetI-like_sf"/>
</dbReference>
<reference evidence="11" key="1">
    <citation type="submission" date="2016-08" db="EMBL/GenBank/DDBJ databases">
        <title>Discovery of first anaerobic lithoheterotrophic haloarchae widely represented in hypersaline habitats.</title>
        <authorList>
            <person name="Sorokin D.Y."/>
            <person name="Kublanov I.V."/>
            <person name="Roman P."/>
            <person name="Sinninghe Damste J.S."/>
            <person name="Golyshin P.N."/>
            <person name="Rojo D."/>
            <person name="Ciordia S."/>
            <person name="Mena Md.C."/>
            <person name="Ferrer M."/>
            <person name="Smedile F."/>
            <person name="Messina E."/>
            <person name="La Cono V."/>
            <person name="Yakimov M.M."/>
        </authorList>
    </citation>
    <scope>NUCLEOTIDE SEQUENCE [LARGE SCALE GENOMIC DNA]</scope>
    <source>
        <strain evidence="11">HSR6</strain>
    </source>
</reference>
<evidence type="ECO:0000313" key="11">
    <source>
        <dbReference type="Proteomes" id="UP000186165"/>
    </source>
</evidence>
<keyword evidence="3" id="KW-1003">Cell membrane</keyword>
<keyword evidence="2 8" id="KW-0813">Transport</keyword>
<keyword evidence="7 8" id="KW-0472">Membrane</keyword>
<dbReference type="NCBIfam" id="TIGR01726">
    <property type="entry name" value="HEQRo_perm_3TM"/>
    <property type="match status" value="1"/>
</dbReference>
<keyword evidence="6 8" id="KW-1133">Transmembrane helix</keyword>
<comment type="subcellular location">
    <subcellularLocation>
        <location evidence="1 8">Cell membrane</location>
        <topology evidence="1 8">Multi-pass membrane protein</topology>
    </subcellularLocation>
</comment>
<dbReference type="GeneID" id="30417565"/>
<dbReference type="InterPro" id="IPR043429">
    <property type="entry name" value="ArtM/GltK/GlnP/TcyL/YhdX-like"/>
</dbReference>
<accession>A0A1J1ABH5</accession>
<dbReference type="RefSeq" id="WP_083426104.1">
    <property type="nucleotide sequence ID" value="NZ_CP016804.1"/>
</dbReference>
<evidence type="ECO:0000256" key="4">
    <source>
        <dbReference type="ARBA" id="ARBA00022692"/>
    </source>
</evidence>
<dbReference type="CDD" id="cd06261">
    <property type="entry name" value="TM_PBP2"/>
    <property type="match status" value="1"/>
</dbReference>
<dbReference type="EMBL" id="CP016804">
    <property type="protein sequence ID" value="APE95492.1"/>
    <property type="molecule type" value="Genomic_DNA"/>
</dbReference>
<name>A0A1J1ABH5_9EURY</name>
<dbReference type="OrthoDB" id="323678at2157"/>
<dbReference type="SUPFAM" id="SSF161098">
    <property type="entry name" value="MetI-like"/>
    <property type="match status" value="1"/>
</dbReference>
<feature type="transmembrane region" description="Helical" evidence="8">
    <location>
        <begin position="77"/>
        <end position="103"/>
    </location>
</feature>
<dbReference type="GO" id="GO:0022857">
    <property type="term" value="F:transmembrane transporter activity"/>
    <property type="evidence" value="ECO:0007669"/>
    <property type="project" value="InterPro"/>
</dbReference>
<dbReference type="GO" id="GO:0006865">
    <property type="term" value="P:amino acid transport"/>
    <property type="evidence" value="ECO:0007669"/>
    <property type="project" value="UniProtKB-KW"/>
</dbReference>
<evidence type="ECO:0000256" key="8">
    <source>
        <dbReference type="RuleBase" id="RU363032"/>
    </source>
</evidence>
<feature type="transmembrane region" description="Helical" evidence="8">
    <location>
        <begin position="29"/>
        <end position="56"/>
    </location>
</feature>
<comment type="similarity">
    <text evidence="8">Belongs to the binding-protein-dependent transport system permease family.</text>
</comment>
<evidence type="ECO:0000256" key="6">
    <source>
        <dbReference type="ARBA" id="ARBA00022989"/>
    </source>
</evidence>
<dbReference type="InterPro" id="IPR000515">
    <property type="entry name" value="MetI-like"/>
</dbReference>
<organism evidence="10 11">
    <name type="scientific">Halodesulfurarchaeum formicicum</name>
    <dbReference type="NCBI Taxonomy" id="1873524"/>
    <lineage>
        <taxon>Archaea</taxon>
        <taxon>Methanobacteriati</taxon>
        <taxon>Methanobacteriota</taxon>
        <taxon>Stenosarchaea group</taxon>
        <taxon>Halobacteria</taxon>
        <taxon>Halobacteriales</taxon>
        <taxon>Halobacteriaceae</taxon>
        <taxon>Halodesulfurarchaeum</taxon>
    </lineage>
</organism>
<evidence type="ECO:0000313" key="10">
    <source>
        <dbReference type="EMBL" id="APE95492.1"/>
    </source>
</evidence>
<feature type="domain" description="ABC transmembrane type-1" evidence="9">
    <location>
        <begin position="29"/>
        <end position="208"/>
    </location>
</feature>
<keyword evidence="11" id="KW-1185">Reference proteome</keyword>
<dbReference type="Proteomes" id="UP000186165">
    <property type="component" value="Chromosome"/>
</dbReference>
<dbReference type="AlphaFoldDB" id="A0A1J1ABH5"/>
<evidence type="ECO:0000256" key="2">
    <source>
        <dbReference type="ARBA" id="ARBA00022448"/>
    </source>
</evidence>
<dbReference type="Pfam" id="PF00528">
    <property type="entry name" value="BPD_transp_1"/>
    <property type="match status" value="1"/>
</dbReference>
<evidence type="ECO:0000256" key="1">
    <source>
        <dbReference type="ARBA" id="ARBA00004651"/>
    </source>
</evidence>
<keyword evidence="4 8" id="KW-0812">Transmembrane</keyword>
<evidence type="ECO:0000256" key="7">
    <source>
        <dbReference type="ARBA" id="ARBA00023136"/>
    </source>
</evidence>
<keyword evidence="5" id="KW-0029">Amino-acid transport</keyword>
<proteinExistence type="inferred from homology"/>
<dbReference type="PANTHER" id="PTHR30614">
    <property type="entry name" value="MEMBRANE COMPONENT OF AMINO ACID ABC TRANSPORTER"/>
    <property type="match status" value="1"/>
</dbReference>
<dbReference type="Gene3D" id="1.10.3720.10">
    <property type="entry name" value="MetI-like"/>
    <property type="match status" value="1"/>
</dbReference>
<dbReference type="InterPro" id="IPR010065">
    <property type="entry name" value="AA_ABC_transptr_permease_3TM"/>
</dbReference>
<dbReference type="PROSITE" id="PS50928">
    <property type="entry name" value="ABC_TM1"/>
    <property type="match status" value="1"/>
</dbReference>
<protein>
    <submittedName>
        <fullName evidence="10">Glutamine ABC transporter substrate-binding protein</fullName>
    </submittedName>
</protein>
<dbReference type="GO" id="GO:0043190">
    <property type="term" value="C:ATP-binding cassette (ABC) transporter complex"/>
    <property type="evidence" value="ECO:0007669"/>
    <property type="project" value="InterPro"/>
</dbReference>
<feature type="transmembrane region" description="Helical" evidence="8">
    <location>
        <begin position="184"/>
        <end position="206"/>
    </location>
</feature>
<sequence length="229" mass="24990">MIATPASAALQAGDWAFVLDSWGYLSGGVLITIALTIASILLGFLAGFPFGIIEVYGNRYLRTPIDLFGTVFRGTPLVVILIFAFFVFPIQRAFVAAVLGLGLRSAAYQSQIFRGALASIDEGQMEAARSIGMSQFQAIRHVVVPQALRRSMPGFQNEFTIVLKDTSLAYAIGMAELLTRTHDLFVQQTTAVLELFLFASAIYFALTFSTNRALDALQNYFAIPDGDIR</sequence>